<reference evidence="2 3" key="1">
    <citation type="journal article" date="2020" name="IScience">
        <title>Genome Sequencing of the Endangered Kingdonia uniflora (Circaeasteraceae, Ranunculales) Reveals Potential Mechanisms of Evolutionary Specialization.</title>
        <authorList>
            <person name="Sun Y."/>
            <person name="Deng T."/>
            <person name="Zhang A."/>
            <person name="Moore M.J."/>
            <person name="Landis J.B."/>
            <person name="Lin N."/>
            <person name="Zhang H."/>
            <person name="Zhang X."/>
            <person name="Huang J."/>
            <person name="Zhang X."/>
            <person name="Sun H."/>
            <person name="Wang H."/>
        </authorList>
    </citation>
    <scope>NUCLEOTIDE SEQUENCE [LARGE SCALE GENOMIC DNA]</scope>
    <source>
        <strain evidence="2">TB1705</strain>
        <tissue evidence="2">Leaf</tissue>
    </source>
</reference>
<keyword evidence="1" id="KW-0812">Transmembrane</keyword>
<keyword evidence="3" id="KW-1185">Reference proteome</keyword>
<dbReference type="EMBL" id="JACGCM010000465">
    <property type="protein sequence ID" value="KAF6171639.1"/>
    <property type="molecule type" value="Genomic_DNA"/>
</dbReference>
<organism evidence="2 3">
    <name type="scientific">Kingdonia uniflora</name>
    <dbReference type="NCBI Taxonomy" id="39325"/>
    <lineage>
        <taxon>Eukaryota</taxon>
        <taxon>Viridiplantae</taxon>
        <taxon>Streptophyta</taxon>
        <taxon>Embryophyta</taxon>
        <taxon>Tracheophyta</taxon>
        <taxon>Spermatophyta</taxon>
        <taxon>Magnoliopsida</taxon>
        <taxon>Ranunculales</taxon>
        <taxon>Circaeasteraceae</taxon>
        <taxon>Kingdonia</taxon>
    </lineage>
</organism>
<dbReference type="AlphaFoldDB" id="A0A7J7NWV5"/>
<evidence type="ECO:0000313" key="3">
    <source>
        <dbReference type="Proteomes" id="UP000541444"/>
    </source>
</evidence>
<name>A0A7J7NWV5_9MAGN</name>
<protein>
    <submittedName>
        <fullName evidence="2">Uncharacterized protein</fullName>
    </submittedName>
</protein>
<dbReference type="Proteomes" id="UP000541444">
    <property type="component" value="Unassembled WGS sequence"/>
</dbReference>
<proteinExistence type="predicted"/>
<comment type="caution">
    <text evidence="2">The sequence shown here is derived from an EMBL/GenBank/DDBJ whole genome shotgun (WGS) entry which is preliminary data.</text>
</comment>
<accession>A0A7J7NWV5</accession>
<keyword evidence="1" id="KW-1133">Transmembrane helix</keyword>
<sequence length="135" mass="15048">MQDPVTLSAGCMYNCTYDLQVLLNIAVPGKARKPQRIRTMCWVLPEHGEVKVNTDGAARGIPSKGGAGAVFYSHDGQFLELLQLGFLLFLVSWLSVVLFWKVWNNDQAGVGRLPGLKQILFLLHKLSKLKRFHGP</sequence>
<evidence type="ECO:0000313" key="2">
    <source>
        <dbReference type="EMBL" id="KAF6171639.1"/>
    </source>
</evidence>
<keyword evidence="1" id="KW-0472">Membrane</keyword>
<dbReference type="OrthoDB" id="1752183at2759"/>
<evidence type="ECO:0000256" key="1">
    <source>
        <dbReference type="SAM" id="Phobius"/>
    </source>
</evidence>
<feature type="transmembrane region" description="Helical" evidence="1">
    <location>
        <begin position="81"/>
        <end position="103"/>
    </location>
</feature>
<gene>
    <name evidence="2" type="ORF">GIB67_042154</name>
</gene>